<feature type="chain" id="PRO_5038903489" evidence="1">
    <location>
        <begin position="25"/>
        <end position="300"/>
    </location>
</feature>
<proteinExistence type="predicted"/>
<dbReference type="EMBL" id="MRTP01000007">
    <property type="protein sequence ID" value="OMF52247.1"/>
    <property type="molecule type" value="Genomic_DNA"/>
</dbReference>
<gene>
    <name evidence="2" type="ORF">BK138_22650</name>
</gene>
<feature type="signal peptide" evidence="1">
    <location>
        <begin position="1"/>
        <end position="24"/>
    </location>
</feature>
<keyword evidence="1" id="KW-0732">Signal</keyword>
<name>A0A1R1EKB5_9BACL</name>
<protein>
    <submittedName>
        <fullName evidence="2">Uncharacterized protein</fullName>
    </submittedName>
</protein>
<dbReference type="Proteomes" id="UP000187172">
    <property type="component" value="Unassembled WGS sequence"/>
</dbReference>
<accession>A0A1R1EKB5</accession>
<sequence>MIRNAWFKKTVASALLMSAVAAPAVTNADASEQPKVPSDVPAKVAAIPAIKGAVMKSAIADPVELAQKYAPDTVEDWKQTLEQFKKVAGEGQRFFSIIKAVPVEDAAKVKAGEASPVTETLQPAAAIPGEKIRIEILDKLKDKAAEVLGQAKDLELADVPGQIKVFDKAEVPGQILELDKAEVLGQIKELVKSEAAEQAKPVDEAKALRPAKVIISKLGDLKVEAAKTEPAAAGDSEHSKTVSIAVSKEASESAIAFMKAHIALHDAVESKDEAAIKDALAKLLVQYKAQIKELEAAAKS</sequence>
<organism evidence="2 3">
    <name type="scientific">Paenibacillus rhizosphaerae</name>
    <dbReference type="NCBI Taxonomy" id="297318"/>
    <lineage>
        <taxon>Bacteria</taxon>
        <taxon>Bacillati</taxon>
        <taxon>Bacillota</taxon>
        <taxon>Bacilli</taxon>
        <taxon>Bacillales</taxon>
        <taxon>Paenibacillaceae</taxon>
        <taxon>Paenibacillus</taxon>
    </lineage>
</organism>
<dbReference type="STRING" id="297318.BK138_22650"/>
<evidence type="ECO:0000313" key="3">
    <source>
        <dbReference type="Proteomes" id="UP000187172"/>
    </source>
</evidence>
<evidence type="ECO:0000313" key="2">
    <source>
        <dbReference type="EMBL" id="OMF52247.1"/>
    </source>
</evidence>
<evidence type="ECO:0000256" key="1">
    <source>
        <dbReference type="SAM" id="SignalP"/>
    </source>
</evidence>
<dbReference type="AlphaFoldDB" id="A0A1R1EKB5"/>
<reference evidence="2 3" key="1">
    <citation type="submission" date="2016-11" db="EMBL/GenBank/DDBJ databases">
        <title>Paenibacillus species isolates.</title>
        <authorList>
            <person name="Beno S.M."/>
        </authorList>
    </citation>
    <scope>NUCLEOTIDE SEQUENCE [LARGE SCALE GENOMIC DNA]</scope>
    <source>
        <strain evidence="2 3">FSL R5-0378</strain>
    </source>
</reference>
<keyword evidence="3" id="KW-1185">Reference proteome</keyword>
<dbReference type="RefSeq" id="WP_076173069.1">
    <property type="nucleotide sequence ID" value="NZ_MRTP01000007.1"/>
</dbReference>
<comment type="caution">
    <text evidence="2">The sequence shown here is derived from an EMBL/GenBank/DDBJ whole genome shotgun (WGS) entry which is preliminary data.</text>
</comment>